<dbReference type="Pfam" id="PF03126">
    <property type="entry name" value="Plus-3"/>
    <property type="match status" value="1"/>
</dbReference>
<evidence type="ECO:0000256" key="2">
    <source>
        <dbReference type="ARBA" id="ARBA00022771"/>
    </source>
</evidence>
<dbReference type="Pfam" id="PF02201">
    <property type="entry name" value="SWIB"/>
    <property type="match status" value="1"/>
</dbReference>
<reference evidence="11 12" key="1">
    <citation type="submission" date="2020-08" db="EMBL/GenBank/DDBJ databases">
        <title>Plant Genome Project.</title>
        <authorList>
            <person name="Zhang R.-G."/>
        </authorList>
    </citation>
    <scope>NUCLEOTIDE SEQUENCE [LARGE SCALE GENOMIC DNA]</scope>
    <source>
        <tissue evidence="11">Rhizome</tissue>
    </source>
</reference>
<evidence type="ECO:0000256" key="4">
    <source>
        <dbReference type="ARBA" id="ARBA00023125"/>
    </source>
</evidence>
<dbReference type="PROSITE" id="PS50103">
    <property type="entry name" value="ZF_C3H1"/>
    <property type="match status" value="1"/>
</dbReference>
<feature type="compositionally biased region" description="Polar residues" evidence="6">
    <location>
        <begin position="1138"/>
        <end position="1166"/>
    </location>
</feature>
<evidence type="ECO:0000256" key="1">
    <source>
        <dbReference type="ARBA" id="ARBA00022723"/>
    </source>
</evidence>
<evidence type="ECO:0000256" key="5">
    <source>
        <dbReference type="PROSITE-ProRule" id="PRU00723"/>
    </source>
</evidence>
<dbReference type="SMART" id="SM00151">
    <property type="entry name" value="SWIB"/>
    <property type="match status" value="1"/>
</dbReference>
<dbReference type="InterPro" id="IPR003169">
    <property type="entry name" value="GYF"/>
</dbReference>
<dbReference type="Pfam" id="PF25980">
    <property type="entry name" value="NERD_plant"/>
    <property type="match status" value="1"/>
</dbReference>
<dbReference type="PANTHER" id="PTHR46695:SF4">
    <property type="entry name" value="ZINC FINGER CCCH DOMAIN-CONTAINING PROTEIN 44"/>
    <property type="match status" value="1"/>
</dbReference>
<keyword evidence="4" id="KW-0238">DNA-binding</keyword>
<feature type="domain" description="C3H1-type" evidence="7">
    <location>
        <begin position="1758"/>
        <end position="1785"/>
    </location>
</feature>
<feature type="region of interest" description="Disordered" evidence="6">
    <location>
        <begin position="118"/>
        <end position="142"/>
    </location>
</feature>
<evidence type="ECO:0000313" key="11">
    <source>
        <dbReference type="EMBL" id="KAG6481690.1"/>
    </source>
</evidence>
<dbReference type="InterPro" id="IPR011011">
    <property type="entry name" value="Znf_FYVE_PHD"/>
</dbReference>
<dbReference type="GO" id="GO:0003677">
    <property type="term" value="F:DNA binding"/>
    <property type="evidence" value="ECO:0007669"/>
    <property type="project" value="UniProtKB-KW"/>
</dbReference>
<name>A0A8J5F7A1_ZINOF</name>
<gene>
    <name evidence="11" type="ORF">ZIOFF_058309</name>
</gene>
<dbReference type="SUPFAM" id="SSF47592">
    <property type="entry name" value="SWIB/MDM2 domain"/>
    <property type="match status" value="1"/>
</dbReference>
<feature type="zinc finger region" description="C3H1-type" evidence="5">
    <location>
        <begin position="1758"/>
        <end position="1785"/>
    </location>
</feature>
<dbReference type="SUPFAM" id="SSF55277">
    <property type="entry name" value="GYF domain"/>
    <property type="match status" value="1"/>
</dbReference>
<evidence type="ECO:0000256" key="6">
    <source>
        <dbReference type="SAM" id="MobiDB-lite"/>
    </source>
</evidence>
<evidence type="ECO:0000259" key="7">
    <source>
        <dbReference type="PROSITE" id="PS50103"/>
    </source>
</evidence>
<dbReference type="InterPro" id="IPR000571">
    <property type="entry name" value="Znf_CCCH"/>
</dbReference>
<dbReference type="InterPro" id="IPR001965">
    <property type="entry name" value="Znf_PHD"/>
</dbReference>
<feature type="region of interest" description="Disordered" evidence="6">
    <location>
        <begin position="1"/>
        <end position="33"/>
    </location>
</feature>
<feature type="compositionally biased region" description="Polar residues" evidence="6">
    <location>
        <begin position="1282"/>
        <end position="1291"/>
    </location>
</feature>
<dbReference type="CDD" id="cd15568">
    <property type="entry name" value="PHD5_NSD"/>
    <property type="match status" value="1"/>
</dbReference>
<keyword evidence="3 5" id="KW-0862">Zinc</keyword>
<dbReference type="Gene3D" id="3.30.40.10">
    <property type="entry name" value="Zinc/RING finger domain, C3HC4 (zinc finger)"/>
    <property type="match status" value="1"/>
</dbReference>
<dbReference type="Gene3D" id="1.10.245.10">
    <property type="entry name" value="SWIB/MDM2 domain"/>
    <property type="match status" value="1"/>
</dbReference>
<evidence type="ECO:0000259" key="8">
    <source>
        <dbReference type="PROSITE" id="PS50829"/>
    </source>
</evidence>
<dbReference type="Proteomes" id="UP000734854">
    <property type="component" value="Unassembled WGS sequence"/>
</dbReference>
<dbReference type="PROSITE" id="PS51925">
    <property type="entry name" value="SWIB_MDM2"/>
    <property type="match status" value="1"/>
</dbReference>
<dbReference type="InterPro" id="IPR058668">
    <property type="entry name" value="NERD_dom"/>
</dbReference>
<dbReference type="InterPro" id="IPR004343">
    <property type="entry name" value="Plus-3_dom"/>
</dbReference>
<feature type="domain" description="GYF" evidence="8">
    <location>
        <begin position="906"/>
        <end position="960"/>
    </location>
</feature>
<dbReference type="SUPFAM" id="SSF159042">
    <property type="entry name" value="Plus3-like"/>
    <property type="match status" value="1"/>
</dbReference>
<dbReference type="CDD" id="cd10567">
    <property type="entry name" value="SWIB-MDM2_like"/>
    <property type="match status" value="1"/>
</dbReference>
<dbReference type="SMART" id="SM00719">
    <property type="entry name" value="Plus3"/>
    <property type="match status" value="1"/>
</dbReference>
<evidence type="ECO:0008006" key="13">
    <source>
        <dbReference type="Google" id="ProtNLM"/>
    </source>
</evidence>
<keyword evidence="12" id="KW-1185">Reference proteome</keyword>
<dbReference type="Gene3D" id="3.30.1490.40">
    <property type="match status" value="1"/>
</dbReference>
<dbReference type="SUPFAM" id="SSF57903">
    <property type="entry name" value="FYVE/PHD zinc finger"/>
    <property type="match status" value="1"/>
</dbReference>
<protein>
    <recommendedName>
        <fullName evidence="13">Zinc finger CCCH domain-containing protein 44</fullName>
    </recommendedName>
</protein>
<feature type="region of interest" description="Disordered" evidence="6">
    <location>
        <begin position="1282"/>
        <end position="1301"/>
    </location>
</feature>
<dbReference type="PROSITE" id="PS51360">
    <property type="entry name" value="PLUS3"/>
    <property type="match status" value="1"/>
</dbReference>
<evidence type="ECO:0000313" key="12">
    <source>
        <dbReference type="Proteomes" id="UP000734854"/>
    </source>
</evidence>
<keyword evidence="1 5" id="KW-0479">Metal-binding</keyword>
<feature type="region of interest" description="Disordered" evidence="6">
    <location>
        <begin position="1109"/>
        <end position="1197"/>
    </location>
</feature>
<dbReference type="InterPro" id="IPR035445">
    <property type="entry name" value="GYF-like_dom_sf"/>
</dbReference>
<feature type="region of interest" description="Disordered" evidence="6">
    <location>
        <begin position="1311"/>
        <end position="1361"/>
    </location>
</feature>
<feature type="domain" description="DM2" evidence="10">
    <location>
        <begin position="395"/>
        <end position="478"/>
    </location>
</feature>
<feature type="region of interest" description="Disordered" evidence="6">
    <location>
        <begin position="782"/>
        <end position="803"/>
    </location>
</feature>
<dbReference type="InterPro" id="IPR019835">
    <property type="entry name" value="SWIB_domain"/>
</dbReference>
<evidence type="ECO:0000259" key="9">
    <source>
        <dbReference type="PROSITE" id="PS51360"/>
    </source>
</evidence>
<dbReference type="InterPro" id="IPR036128">
    <property type="entry name" value="Plus3-like_sf"/>
</dbReference>
<dbReference type="PROSITE" id="PS50829">
    <property type="entry name" value="GYF"/>
    <property type="match status" value="1"/>
</dbReference>
<dbReference type="GO" id="GO:0008270">
    <property type="term" value="F:zinc ion binding"/>
    <property type="evidence" value="ECO:0007669"/>
    <property type="project" value="UniProtKB-KW"/>
</dbReference>
<dbReference type="InterPro" id="IPR003121">
    <property type="entry name" value="SWIB_MDM2_domain"/>
</dbReference>
<dbReference type="SMART" id="SM00356">
    <property type="entry name" value="ZnF_C3H1"/>
    <property type="match status" value="1"/>
</dbReference>
<dbReference type="PANTHER" id="PTHR46695">
    <property type="entry name" value="ZINC FINGER CCCH DOMAIN-CONTAINING PROTEIN 44-RELATED"/>
    <property type="match status" value="1"/>
</dbReference>
<accession>A0A8J5F7A1</accession>
<dbReference type="SMART" id="SM00249">
    <property type="entry name" value="PHD"/>
    <property type="match status" value="1"/>
</dbReference>
<dbReference type="EMBL" id="JACMSC010000016">
    <property type="protein sequence ID" value="KAG6481690.1"/>
    <property type="molecule type" value="Genomic_DNA"/>
</dbReference>
<dbReference type="FunFam" id="3.30.40.10:FF:000303">
    <property type="entry name" value="Zinc finger CCCH domain-containing protein 19"/>
    <property type="match status" value="1"/>
</dbReference>
<comment type="caution">
    <text evidence="11">The sequence shown here is derived from an EMBL/GenBank/DDBJ whole genome shotgun (WGS) entry which is preliminary data.</text>
</comment>
<dbReference type="InterPro" id="IPR013083">
    <property type="entry name" value="Znf_RING/FYVE/PHD"/>
</dbReference>
<dbReference type="InterPro" id="IPR036885">
    <property type="entry name" value="SWIB_MDM2_dom_sf"/>
</dbReference>
<dbReference type="CDD" id="cd00072">
    <property type="entry name" value="GYF"/>
    <property type="match status" value="1"/>
</dbReference>
<dbReference type="Pfam" id="PF02213">
    <property type="entry name" value="GYF"/>
    <property type="match status" value="1"/>
</dbReference>
<proteinExistence type="predicted"/>
<evidence type="ECO:0000259" key="10">
    <source>
        <dbReference type="PROSITE" id="PS51925"/>
    </source>
</evidence>
<evidence type="ECO:0000256" key="3">
    <source>
        <dbReference type="ARBA" id="ARBA00022833"/>
    </source>
</evidence>
<dbReference type="SMART" id="SM00444">
    <property type="entry name" value="GYF"/>
    <property type="match status" value="1"/>
</dbReference>
<dbReference type="Gene3D" id="3.90.70.200">
    <property type="entry name" value="Plus-3 domain"/>
    <property type="match status" value="1"/>
</dbReference>
<organism evidence="11 12">
    <name type="scientific">Zingiber officinale</name>
    <name type="common">Ginger</name>
    <name type="synonym">Amomum zingiber</name>
    <dbReference type="NCBI Taxonomy" id="94328"/>
    <lineage>
        <taxon>Eukaryota</taxon>
        <taxon>Viridiplantae</taxon>
        <taxon>Streptophyta</taxon>
        <taxon>Embryophyta</taxon>
        <taxon>Tracheophyta</taxon>
        <taxon>Spermatophyta</taxon>
        <taxon>Magnoliopsida</taxon>
        <taxon>Liliopsida</taxon>
        <taxon>Zingiberales</taxon>
        <taxon>Zingiberaceae</taxon>
        <taxon>Zingiber</taxon>
    </lineage>
</organism>
<keyword evidence="2 5" id="KW-0863">Zinc-finger</keyword>
<feature type="domain" description="Plus3" evidence="9">
    <location>
        <begin position="537"/>
        <end position="669"/>
    </location>
</feature>
<sequence length="1785" mass="198271">MEPGVGDAPASEVLDPEHNELSPRRPLLVPGDDCGDVVPSDAYETVESHLLGSLFNLTPAFEPTELSCDAFDGEDALPTSAETAADLDGSAVEQAYAFEPVDSVEPIHQDTVGLGVEASAAPAPVKRKRGRPPKVLGGGRKATVPKKKDEEEVCFICFDGGNLVVCDRRGCPKVYHPACIHRDESFFRPRSRWNCGWHICSICQKAVTYMCYTCTYSVCKACISRANFFSVRGQKGFCETCYKTIMLIESNEEANEEKGWFEVLGISKWRQGNVHWLGHAESQIGCAMIRVDFDDKSSWEYLFKVYWLTLKGKVSLTIEELSNARSSWKGSGTCLCKDETFDKLYDANGDQEACSDDSSKHCQNISLRKRVGRGSKRSVDKEHPAKGIEREKEFFSEDNRWASPALLEFVAHMKDGDNSVLSQFDVQALLLKYIKQNNLRDPRKKSQIVCDERLKNLFGKERVGHFEMLKLLESHFLIKEAHQIGTDDNQGAMDSDCGQMDDEEYSNLTNIGSDKRQKNRRRFGERELQSNLDDYAAIDVHNINLVYLRRNLMEDLIDDAKFTEKVVGSFVRIRIPAAGQKQEMYRLVQVIGTHLVSEKYKVGKKSTDIALDILNLNKMESSSIDAISNQDFTEEECRRLRQSIKCGLIRRLTVGDLLTKVKAIQEVRVKDWLASERMRLSHLRDRASDLGRRKEYPFRSNVFGVLLPSNKVKYEVYSSLCFIVNDHSFVIHDGRLIVTFHYFVEISITISTLRECIEKLQILDTPEEHQRRLGEISQIHVDPHMDPTYESPEETYDKEEDRFNRSSVPLSLKRGRNLLSPSRESISSYQLNEATRTLSTDRISNKNHRPEDAADKIAYNHAVKHDATVWNSTQLETKVENSYNAASETVIRSLGVSVSQYGSEHDKVWHYQDPSGKIQGPFSILQLRKWSSTGFFPPDLRVWLASKNQESMLLTDALLKFQTCSQQNSQTANLTQSPSFSGAANSGHNWDVGLRPPLADIQQNDHHSNANQNDVTVSAAGINVTNVDKQVLQVSNYTEQNRELITQGRVGASTCVWESSADINTWFDQHVSYNIPDPKPSLSPPSSRSPYNSPAYQSIGMQVENAERWSRNQDNRSSWNSIRTRPIIPTGQGYEGQYPSQSPPLSQKSHQVSQLYQQIQSPNNPRSHWENDGYSPPTPTLQPSSSWTSHQAHTMPPSASVTSIHTVRNSWNAIPSAQLHQLGTNTMDTKVSVPLVDAVGGWSPKSSLNALDQYAEPKGWVSESATPISAADTNLDLGKMDNLSNSSLGNQQKKHLSHPISSSASFRKHSQFFESSCPSPTPSSEEHGSSFPIDDSDSHRDGPTEDADVQSPVVTVPASGSLNRISPCLSAEIDGIQASMKVQAEMTNKITEIERLASLSYESENKQPSLEQTDDKVQNLTPIRRAAYKPDALDNDSVQKSEALTDPKLAPEVTKDQDNLDYFGTNVAFSGNKLDQMETENPEYFSGLAHIDTKGIELASPYTTPTSGPYEWNAAVDSASGKNQSDILVSSVDFLPPLSPTITDMFAEPKSSGNTACEMADDSADNSWEIAPHCPRIGAGAHGAGPGMVSGVIVQEKTNVAWGTAEQTTTETGWTTPTMKNAADTSTCWAKMAVRDSREALNTQGNLNINTGWGAPQKTNPGWEPRMKISSGAESGWVLPGYIHQNENANSSGGTFHGSKSASWSSANIYHENVDLQKRHGGDRYHEGSDSGYSGRCNSQTRNYFGGAGGPARPLRGQGQRGVCKFYESGHCKKGALCNYLHPGE</sequence>